<evidence type="ECO:0000259" key="2">
    <source>
        <dbReference type="PROSITE" id="PS50041"/>
    </source>
</evidence>
<dbReference type="AlphaFoldDB" id="A0A9C6SYT5"/>
<dbReference type="Proteomes" id="UP000515160">
    <property type="component" value="Chromosome 2L"/>
</dbReference>
<dbReference type="SMART" id="SM00034">
    <property type="entry name" value="CLECT"/>
    <property type="match status" value="1"/>
</dbReference>
<sequence length="180" mass="21159">MFLKYACILECFGLLSICLAYKLYPIVTEDIPGNTNVTTGPFVRITRGYYFFEMNVKKNWFEAYQSCHLMDAELLSIETEEEWRDLNAYVQEFNIGEFYWTSGTDQGKIGQHVWFANNKPIDKAMWGPNQPDNANKMEHCVEYNWAKSKTGSWINDRPCEFQNRYICEARHPKTASFVVW</sequence>
<dbReference type="PANTHER" id="PTHR22802">
    <property type="entry name" value="C-TYPE LECTIN SUPERFAMILY MEMBER"/>
    <property type="match status" value="1"/>
</dbReference>
<dbReference type="OrthoDB" id="7773875at2759"/>
<feature type="chain" id="PRO_5039327818" evidence="1">
    <location>
        <begin position="21"/>
        <end position="180"/>
    </location>
</feature>
<dbReference type="PROSITE" id="PS50041">
    <property type="entry name" value="C_TYPE_LECTIN_2"/>
    <property type="match status" value="1"/>
</dbReference>
<accession>A0A9C6SYT5</accession>
<dbReference type="InterPro" id="IPR016187">
    <property type="entry name" value="CTDL_fold"/>
</dbReference>
<keyword evidence="1" id="KW-0732">Signal</keyword>
<dbReference type="InterPro" id="IPR001304">
    <property type="entry name" value="C-type_lectin-like"/>
</dbReference>
<feature type="domain" description="C-type lectin" evidence="2">
    <location>
        <begin position="49"/>
        <end position="168"/>
    </location>
</feature>
<organism evidence="3 4">
    <name type="scientific">Drosophila albomicans</name>
    <name type="common">Fruit fly</name>
    <dbReference type="NCBI Taxonomy" id="7291"/>
    <lineage>
        <taxon>Eukaryota</taxon>
        <taxon>Metazoa</taxon>
        <taxon>Ecdysozoa</taxon>
        <taxon>Arthropoda</taxon>
        <taxon>Hexapoda</taxon>
        <taxon>Insecta</taxon>
        <taxon>Pterygota</taxon>
        <taxon>Neoptera</taxon>
        <taxon>Endopterygota</taxon>
        <taxon>Diptera</taxon>
        <taxon>Brachycera</taxon>
        <taxon>Muscomorpha</taxon>
        <taxon>Ephydroidea</taxon>
        <taxon>Drosophilidae</taxon>
        <taxon>Drosophila</taxon>
    </lineage>
</organism>
<reference evidence="4" key="1">
    <citation type="submission" date="2025-08" db="UniProtKB">
        <authorList>
            <consortium name="RefSeq"/>
        </authorList>
    </citation>
    <scope>IDENTIFICATION</scope>
    <source>
        <strain evidence="4">15112-1751.03</strain>
        <tissue evidence="4">Whole Adult</tissue>
    </source>
</reference>
<gene>
    <name evidence="4" type="primary">LOC127565141</name>
</gene>
<keyword evidence="3" id="KW-1185">Reference proteome</keyword>
<evidence type="ECO:0000313" key="3">
    <source>
        <dbReference type="Proteomes" id="UP000515160"/>
    </source>
</evidence>
<dbReference type="SUPFAM" id="SSF56436">
    <property type="entry name" value="C-type lectin-like"/>
    <property type="match status" value="1"/>
</dbReference>
<dbReference type="Pfam" id="PF00059">
    <property type="entry name" value="Lectin_C"/>
    <property type="match status" value="1"/>
</dbReference>
<dbReference type="InterPro" id="IPR016186">
    <property type="entry name" value="C-type_lectin-like/link_sf"/>
</dbReference>
<dbReference type="Gene3D" id="3.10.100.10">
    <property type="entry name" value="Mannose-Binding Protein A, subunit A"/>
    <property type="match status" value="1"/>
</dbReference>
<name>A0A9C6SYT5_DROAB</name>
<dbReference type="PANTHER" id="PTHR22802:SF379">
    <property type="entry name" value="CHONDROITIN SULFATE PROTEOGLYCAN 2 ISOFORM X1"/>
    <property type="match status" value="1"/>
</dbReference>
<dbReference type="InterPro" id="IPR051004">
    <property type="entry name" value="DC-SIGN_domain-containing"/>
</dbReference>
<feature type="signal peptide" evidence="1">
    <location>
        <begin position="1"/>
        <end position="20"/>
    </location>
</feature>
<evidence type="ECO:0000256" key="1">
    <source>
        <dbReference type="SAM" id="SignalP"/>
    </source>
</evidence>
<dbReference type="GeneID" id="127565141"/>
<dbReference type="CDD" id="cd00037">
    <property type="entry name" value="CLECT"/>
    <property type="match status" value="1"/>
</dbReference>
<proteinExistence type="predicted"/>
<evidence type="ECO:0000313" key="4">
    <source>
        <dbReference type="RefSeq" id="XP_051858351.1"/>
    </source>
</evidence>
<protein>
    <submittedName>
        <fullName evidence="4">C-type lectin 37Da-like</fullName>
    </submittedName>
</protein>
<dbReference type="RefSeq" id="XP_051858351.1">
    <property type="nucleotide sequence ID" value="XM_052002391.1"/>
</dbReference>